<sequence>MKVLHVGAKNYPPAHGGTERVVYNIVNSIDDVDFYILVEWQQQETDRIFVMPEGLGYLAKMKYIHQFAKQHGIDIIHFHNEKYIPMAMLLAIRFKNIVLTVHGVHFRSPKWNMINRSIFWCVDVLGTVFLPRLVFCSEYDEKAFAKYIFFRKTYFINNGTNISPLKQTEQSIEFSDTYIYLGRITPAKNVLRLVDAATSRKIKLHIYGVLDKECQEYCDEVMGKINASDYVEYKGVVPYDQVFQTMIKYKAFLYITIMEGLPLAVLEAASCGMFLILSDIPHHTFLKVPNVKYVDVKDPQIPYPEEIPSGADNRAHILAHFSNKQMGDEYKKIYNSLKTMR</sequence>
<dbReference type="Pfam" id="PF00534">
    <property type="entry name" value="Glycos_transf_1"/>
    <property type="match status" value="1"/>
</dbReference>
<feature type="domain" description="Glycosyltransferase subfamily 4-like N-terminal" evidence="2">
    <location>
        <begin position="16"/>
        <end position="162"/>
    </location>
</feature>
<accession>A0A2T5JC53</accession>
<dbReference type="SUPFAM" id="SSF53756">
    <property type="entry name" value="UDP-Glycosyltransferase/glycogen phosphorylase"/>
    <property type="match status" value="1"/>
</dbReference>
<dbReference type="GO" id="GO:0016757">
    <property type="term" value="F:glycosyltransferase activity"/>
    <property type="evidence" value="ECO:0007669"/>
    <property type="project" value="InterPro"/>
</dbReference>
<keyword evidence="4" id="KW-1185">Reference proteome</keyword>
<evidence type="ECO:0000259" key="2">
    <source>
        <dbReference type="Pfam" id="PF13439"/>
    </source>
</evidence>
<dbReference type="Pfam" id="PF13439">
    <property type="entry name" value="Glyco_transf_4"/>
    <property type="match status" value="1"/>
</dbReference>
<reference evidence="3 4" key="1">
    <citation type="submission" date="2018-04" db="EMBL/GenBank/DDBJ databases">
        <title>Genomic Encyclopedia of Archaeal and Bacterial Type Strains, Phase II (KMG-II): from individual species to whole genera.</title>
        <authorList>
            <person name="Goeker M."/>
        </authorList>
    </citation>
    <scope>NUCLEOTIDE SEQUENCE [LARGE SCALE GENOMIC DNA]</scope>
    <source>
        <strain evidence="3 4">DSM 26809</strain>
    </source>
</reference>
<dbReference type="InterPro" id="IPR001296">
    <property type="entry name" value="Glyco_trans_1"/>
</dbReference>
<dbReference type="RefSeq" id="WP_107827271.1">
    <property type="nucleotide sequence ID" value="NZ_CP160205.1"/>
</dbReference>
<evidence type="ECO:0000313" key="4">
    <source>
        <dbReference type="Proteomes" id="UP000244168"/>
    </source>
</evidence>
<feature type="domain" description="Glycosyl transferase family 1" evidence="1">
    <location>
        <begin position="176"/>
        <end position="281"/>
    </location>
</feature>
<organism evidence="3 4">
    <name type="scientific">Mucilaginibacter yixingensis</name>
    <dbReference type="NCBI Taxonomy" id="1295612"/>
    <lineage>
        <taxon>Bacteria</taxon>
        <taxon>Pseudomonadati</taxon>
        <taxon>Bacteroidota</taxon>
        <taxon>Sphingobacteriia</taxon>
        <taxon>Sphingobacteriales</taxon>
        <taxon>Sphingobacteriaceae</taxon>
        <taxon>Mucilaginibacter</taxon>
    </lineage>
</organism>
<evidence type="ECO:0000313" key="3">
    <source>
        <dbReference type="EMBL" id="PTQ99336.1"/>
    </source>
</evidence>
<dbReference type="Gene3D" id="3.40.50.2000">
    <property type="entry name" value="Glycogen Phosphorylase B"/>
    <property type="match status" value="2"/>
</dbReference>
<dbReference type="EMBL" id="QAOQ01000002">
    <property type="protein sequence ID" value="PTQ99336.1"/>
    <property type="molecule type" value="Genomic_DNA"/>
</dbReference>
<dbReference type="CDD" id="cd03801">
    <property type="entry name" value="GT4_PimA-like"/>
    <property type="match status" value="1"/>
</dbReference>
<protein>
    <submittedName>
        <fullName evidence="3">Glycosyltransferase involved in cell wall biosynthesis</fullName>
    </submittedName>
</protein>
<dbReference type="OrthoDB" id="9811239at2"/>
<dbReference type="InterPro" id="IPR028098">
    <property type="entry name" value="Glyco_trans_4-like_N"/>
</dbReference>
<evidence type="ECO:0000259" key="1">
    <source>
        <dbReference type="Pfam" id="PF00534"/>
    </source>
</evidence>
<comment type="caution">
    <text evidence="3">The sequence shown here is derived from an EMBL/GenBank/DDBJ whole genome shotgun (WGS) entry which is preliminary data.</text>
</comment>
<proteinExistence type="predicted"/>
<dbReference type="PANTHER" id="PTHR12526">
    <property type="entry name" value="GLYCOSYLTRANSFERASE"/>
    <property type="match status" value="1"/>
</dbReference>
<gene>
    <name evidence="3" type="ORF">C8P68_102152</name>
</gene>
<dbReference type="Proteomes" id="UP000244168">
    <property type="component" value="Unassembled WGS sequence"/>
</dbReference>
<dbReference type="AlphaFoldDB" id="A0A2T5JC53"/>
<keyword evidence="3" id="KW-0808">Transferase</keyword>
<name>A0A2T5JC53_9SPHI</name>